<reference evidence="1" key="1">
    <citation type="submission" date="2018-02" db="EMBL/GenBank/DDBJ databases">
        <authorList>
            <person name="Cohen D.B."/>
            <person name="Kent A.D."/>
        </authorList>
    </citation>
    <scope>NUCLEOTIDE SEQUENCE</scope>
</reference>
<evidence type="ECO:0000313" key="1">
    <source>
        <dbReference type="EMBL" id="SPC83934.1"/>
    </source>
</evidence>
<gene>
    <name evidence="1" type="ORF">FSB_LOCUS11816</name>
</gene>
<sequence length="107" mass="12096">MAKNKSSRLSSACHHLPPTSLITTTYGGGFWLGEFEDGVGFEFMVLWIDFLGEPMWDWCCVRIKTMEIIDLWSKSQEAHGFGGIWLWVLPSVVDVVVTVVFEPLCVL</sequence>
<protein>
    <submittedName>
        <fullName evidence="1">Uncharacterized protein</fullName>
    </submittedName>
</protein>
<dbReference type="AlphaFoldDB" id="A0A2N9FAX4"/>
<proteinExistence type="predicted"/>
<accession>A0A2N9FAX4</accession>
<organism evidence="1">
    <name type="scientific">Fagus sylvatica</name>
    <name type="common">Beechnut</name>
    <dbReference type="NCBI Taxonomy" id="28930"/>
    <lineage>
        <taxon>Eukaryota</taxon>
        <taxon>Viridiplantae</taxon>
        <taxon>Streptophyta</taxon>
        <taxon>Embryophyta</taxon>
        <taxon>Tracheophyta</taxon>
        <taxon>Spermatophyta</taxon>
        <taxon>Magnoliopsida</taxon>
        <taxon>eudicotyledons</taxon>
        <taxon>Gunneridae</taxon>
        <taxon>Pentapetalae</taxon>
        <taxon>rosids</taxon>
        <taxon>fabids</taxon>
        <taxon>Fagales</taxon>
        <taxon>Fagaceae</taxon>
        <taxon>Fagus</taxon>
    </lineage>
</organism>
<name>A0A2N9FAX4_FAGSY</name>
<dbReference type="EMBL" id="OIVN01000677">
    <property type="protein sequence ID" value="SPC83934.1"/>
    <property type="molecule type" value="Genomic_DNA"/>
</dbReference>